<organism evidence="3 4">
    <name type="scientific">Caldovatus sediminis</name>
    <dbReference type="NCBI Taxonomy" id="2041189"/>
    <lineage>
        <taxon>Bacteria</taxon>
        <taxon>Pseudomonadati</taxon>
        <taxon>Pseudomonadota</taxon>
        <taxon>Alphaproteobacteria</taxon>
        <taxon>Acetobacterales</taxon>
        <taxon>Roseomonadaceae</taxon>
        <taxon>Caldovatus</taxon>
    </lineage>
</organism>
<dbReference type="Pfam" id="PF03401">
    <property type="entry name" value="TctC"/>
    <property type="match status" value="1"/>
</dbReference>
<dbReference type="PANTHER" id="PTHR42928:SF5">
    <property type="entry name" value="BLR1237 PROTEIN"/>
    <property type="match status" value="1"/>
</dbReference>
<gene>
    <name evidence="3" type="ORF">GCM10010964_02490</name>
</gene>
<sequence>MRERWTAVLLLLCAFAVPPAAAQEAPYPSRPITIVIAWPPGASTDLVARAVGQRMSETLGQPIVVDSRPGAAGVLGSAHVARARPDGYTLQVTHNSTHGLISLFSRNVTYDPLRDFTYIAPLAGAANALSVNASLPIRSVADLVAYARDRPEGVQIGTSGIGSHHHLGVELLRIRTGLNFIHVPFRGGADSLTNTIAGHVPAVIGVLSTAQGPAREGRVRILGVTDPRRAPTSPEVPAIGEAIEGFGVPPVHFALIGPAGLPQPVVARLNAAANEALATPQVRARFADATVWPLGGTPEEARRLFAEDFEAFRRITEAAGIRPE</sequence>
<keyword evidence="4" id="KW-1185">Reference proteome</keyword>
<dbReference type="Proteomes" id="UP000597507">
    <property type="component" value="Unassembled WGS sequence"/>
</dbReference>
<comment type="similarity">
    <text evidence="1">Belongs to the UPF0065 (bug) family.</text>
</comment>
<accession>A0A8J2Z7W9</accession>
<protein>
    <recommendedName>
        <fullName evidence="5">Tripartite tricarboxylate transporter substrate binding protein</fullName>
    </recommendedName>
</protein>
<dbReference type="PIRSF" id="PIRSF017082">
    <property type="entry name" value="YflP"/>
    <property type="match status" value="1"/>
</dbReference>
<dbReference type="SUPFAM" id="SSF53850">
    <property type="entry name" value="Periplasmic binding protein-like II"/>
    <property type="match status" value="1"/>
</dbReference>
<evidence type="ECO:0000313" key="4">
    <source>
        <dbReference type="Proteomes" id="UP000597507"/>
    </source>
</evidence>
<dbReference type="RefSeq" id="WP_188897606.1">
    <property type="nucleotide sequence ID" value="NZ_BMKS01000001.1"/>
</dbReference>
<dbReference type="Gene3D" id="3.40.190.150">
    <property type="entry name" value="Bordetella uptake gene, domain 1"/>
    <property type="match status" value="1"/>
</dbReference>
<name>A0A8J2Z7W9_9PROT</name>
<evidence type="ECO:0000256" key="1">
    <source>
        <dbReference type="ARBA" id="ARBA00006987"/>
    </source>
</evidence>
<comment type="caution">
    <text evidence="3">The sequence shown here is derived from an EMBL/GenBank/DDBJ whole genome shotgun (WGS) entry which is preliminary data.</text>
</comment>
<dbReference type="Gene3D" id="3.40.190.10">
    <property type="entry name" value="Periplasmic binding protein-like II"/>
    <property type="match status" value="1"/>
</dbReference>
<dbReference type="EMBL" id="BMKS01000001">
    <property type="protein sequence ID" value="GGG17793.1"/>
    <property type="molecule type" value="Genomic_DNA"/>
</dbReference>
<feature type="signal peptide" evidence="2">
    <location>
        <begin position="1"/>
        <end position="22"/>
    </location>
</feature>
<feature type="chain" id="PRO_5035170901" description="Tripartite tricarboxylate transporter substrate binding protein" evidence="2">
    <location>
        <begin position="23"/>
        <end position="324"/>
    </location>
</feature>
<dbReference type="InterPro" id="IPR005064">
    <property type="entry name" value="BUG"/>
</dbReference>
<keyword evidence="2" id="KW-0732">Signal</keyword>
<reference evidence="3 4" key="1">
    <citation type="journal article" date="2014" name="Int. J. Syst. Evol. Microbiol.">
        <title>Complete genome sequence of Corynebacterium casei LMG S-19264T (=DSM 44701T), isolated from a smear-ripened cheese.</title>
        <authorList>
            <consortium name="US DOE Joint Genome Institute (JGI-PGF)"/>
            <person name="Walter F."/>
            <person name="Albersmeier A."/>
            <person name="Kalinowski J."/>
            <person name="Ruckert C."/>
        </authorList>
    </citation>
    <scope>NUCLEOTIDE SEQUENCE [LARGE SCALE GENOMIC DNA]</scope>
    <source>
        <strain evidence="3 4">CGMCC 1.16330</strain>
    </source>
</reference>
<dbReference type="AlphaFoldDB" id="A0A8J2Z7W9"/>
<proteinExistence type="inferred from homology"/>
<dbReference type="PANTHER" id="PTHR42928">
    <property type="entry name" value="TRICARBOXYLATE-BINDING PROTEIN"/>
    <property type="match status" value="1"/>
</dbReference>
<evidence type="ECO:0008006" key="5">
    <source>
        <dbReference type="Google" id="ProtNLM"/>
    </source>
</evidence>
<evidence type="ECO:0000313" key="3">
    <source>
        <dbReference type="EMBL" id="GGG17793.1"/>
    </source>
</evidence>
<dbReference type="CDD" id="cd07012">
    <property type="entry name" value="PBP2_Bug_TTT"/>
    <property type="match status" value="1"/>
</dbReference>
<evidence type="ECO:0000256" key="2">
    <source>
        <dbReference type="SAM" id="SignalP"/>
    </source>
</evidence>
<dbReference type="InterPro" id="IPR042100">
    <property type="entry name" value="Bug_dom1"/>
</dbReference>